<keyword evidence="3" id="KW-1185">Reference proteome</keyword>
<sequence length="133" mass="14212">MEPPASPRRGRGWAALGLLGCLALVLWCSHWLSSAQLSTTADLATETNQYTVALLLASLAVGGLGISLNRLWRGRWLLWLGLFLFITEAVLLIGAGGVLHYLGTETPTTTALLAGGLVGCLGLGFLVVRWLRR</sequence>
<evidence type="ECO:0000256" key="1">
    <source>
        <dbReference type="SAM" id="Phobius"/>
    </source>
</evidence>
<dbReference type="EMBL" id="VAJM01000005">
    <property type="protein sequence ID" value="TLM92318.1"/>
    <property type="molecule type" value="Genomic_DNA"/>
</dbReference>
<proteinExistence type="predicted"/>
<name>A0A5R8WPT9_9BACT</name>
<evidence type="ECO:0000313" key="2">
    <source>
        <dbReference type="EMBL" id="TLM92318.1"/>
    </source>
</evidence>
<keyword evidence="1" id="KW-1133">Transmembrane helix</keyword>
<evidence type="ECO:0000313" key="3">
    <source>
        <dbReference type="Proteomes" id="UP000305517"/>
    </source>
</evidence>
<organism evidence="2 3">
    <name type="scientific">Hymenobacter jeollabukensis</name>
    <dbReference type="NCBI Taxonomy" id="2025313"/>
    <lineage>
        <taxon>Bacteria</taxon>
        <taxon>Pseudomonadati</taxon>
        <taxon>Bacteroidota</taxon>
        <taxon>Cytophagia</taxon>
        <taxon>Cytophagales</taxon>
        <taxon>Hymenobacteraceae</taxon>
        <taxon>Hymenobacter</taxon>
    </lineage>
</organism>
<gene>
    <name evidence="2" type="ORF">FDY95_12860</name>
</gene>
<feature type="transmembrane region" description="Helical" evidence="1">
    <location>
        <begin position="12"/>
        <end position="32"/>
    </location>
</feature>
<keyword evidence="1" id="KW-0472">Membrane</keyword>
<accession>A0A5R8WPT9</accession>
<feature type="transmembrane region" description="Helical" evidence="1">
    <location>
        <begin position="76"/>
        <end position="99"/>
    </location>
</feature>
<protein>
    <submittedName>
        <fullName evidence="2">Uncharacterized protein</fullName>
    </submittedName>
</protein>
<comment type="caution">
    <text evidence="2">The sequence shown here is derived from an EMBL/GenBank/DDBJ whole genome shotgun (WGS) entry which is preliminary data.</text>
</comment>
<dbReference type="AlphaFoldDB" id="A0A5R8WPT9"/>
<feature type="transmembrane region" description="Helical" evidence="1">
    <location>
        <begin position="111"/>
        <end position="131"/>
    </location>
</feature>
<dbReference type="Proteomes" id="UP000305517">
    <property type="component" value="Unassembled WGS sequence"/>
</dbReference>
<keyword evidence="1" id="KW-0812">Transmembrane</keyword>
<reference evidence="2 3" key="1">
    <citation type="submission" date="2019-05" db="EMBL/GenBank/DDBJ databases">
        <title>Hymenobacter edaphi sp. nov., isolated from abandoned arsenic-contaminated farmland soil.</title>
        <authorList>
            <person name="Nie L."/>
        </authorList>
    </citation>
    <scope>NUCLEOTIDE SEQUENCE [LARGE SCALE GENOMIC DNA]</scope>
    <source>
        <strain evidence="2 3">1-3-3-8</strain>
    </source>
</reference>
<dbReference type="RefSeq" id="WP_138078170.1">
    <property type="nucleotide sequence ID" value="NZ_VAJM01000005.1"/>
</dbReference>
<feature type="transmembrane region" description="Helical" evidence="1">
    <location>
        <begin position="52"/>
        <end position="69"/>
    </location>
</feature>